<feature type="region of interest" description="Disordered" evidence="1">
    <location>
        <begin position="1"/>
        <end position="101"/>
    </location>
</feature>
<evidence type="ECO:0000313" key="2">
    <source>
        <dbReference type="EMBL" id="CAE0678705.1"/>
    </source>
</evidence>
<accession>A0A6U2YYQ4</accession>
<feature type="compositionally biased region" description="Basic and acidic residues" evidence="1">
    <location>
        <begin position="56"/>
        <end position="98"/>
    </location>
</feature>
<protein>
    <submittedName>
        <fullName evidence="2">Uncharacterized protein</fullName>
    </submittedName>
</protein>
<reference evidence="2" key="1">
    <citation type="submission" date="2021-01" db="EMBL/GenBank/DDBJ databases">
        <authorList>
            <person name="Corre E."/>
            <person name="Pelletier E."/>
            <person name="Niang G."/>
            <person name="Scheremetjew M."/>
            <person name="Finn R."/>
            <person name="Kale V."/>
            <person name="Holt S."/>
            <person name="Cochrane G."/>
            <person name="Meng A."/>
            <person name="Brown T."/>
            <person name="Cohen L."/>
        </authorList>
    </citation>
    <scope>NUCLEOTIDE SEQUENCE</scope>
    <source>
        <strain evidence="2">CCCM811</strain>
    </source>
</reference>
<feature type="compositionally biased region" description="Basic and acidic residues" evidence="1">
    <location>
        <begin position="25"/>
        <end position="39"/>
    </location>
</feature>
<proteinExistence type="predicted"/>
<dbReference type="AlphaFoldDB" id="A0A6U2YYQ4"/>
<name>A0A6U2YYQ4_9EUKA</name>
<feature type="non-terminal residue" evidence="2">
    <location>
        <position position="303"/>
    </location>
</feature>
<organism evidence="2">
    <name type="scientific">Lotharella globosa</name>
    <dbReference type="NCBI Taxonomy" id="91324"/>
    <lineage>
        <taxon>Eukaryota</taxon>
        <taxon>Sar</taxon>
        <taxon>Rhizaria</taxon>
        <taxon>Cercozoa</taxon>
        <taxon>Chlorarachniophyceae</taxon>
        <taxon>Lotharella</taxon>
    </lineage>
</organism>
<evidence type="ECO:0000256" key="1">
    <source>
        <dbReference type="SAM" id="MobiDB-lite"/>
    </source>
</evidence>
<sequence>MMAMDQKGLRRSAAEKASAKAAARSAREAAKEAARAERGAKKRERQLARIASMPAGKREKALERMRAKEELRGLAPEQRKAAREEERARRSAAREARAAARLASMPPAKMAKHLLKKAMSKEERKAMRDERKRDYAFLAANWSESIPPTVPGGCSITHIILDGNNLRGGGPSRHSRREIVQLGQAAAATYAGASIVVYFDGRGRSSVEDGGVSNIKSKKGWEHVEDENVEDAKSSVEVRFSGGREADDVIVEWIERLSPSPGGAEQVLLITCDRGLAIRALRLGSHVMKNKVFKEIVVGDAEP</sequence>
<gene>
    <name evidence="2" type="ORF">LGLO00237_LOCUS30487</name>
</gene>
<dbReference type="EMBL" id="HBIV01043437">
    <property type="protein sequence ID" value="CAE0678705.1"/>
    <property type="molecule type" value="Transcribed_RNA"/>
</dbReference>